<feature type="region of interest" description="Disordered" evidence="1">
    <location>
        <begin position="14"/>
        <end position="37"/>
    </location>
</feature>
<dbReference type="Gramene" id="TVU24488">
    <property type="protein sequence ID" value="TVU24488"/>
    <property type="gene ID" value="EJB05_26930"/>
</dbReference>
<protein>
    <submittedName>
        <fullName evidence="2">Uncharacterized protein</fullName>
    </submittedName>
</protein>
<name>A0A5J9UMC6_9POAL</name>
<dbReference type="Proteomes" id="UP000324897">
    <property type="component" value="Chromosome 2"/>
</dbReference>
<gene>
    <name evidence="2" type="ORF">EJB05_26930</name>
</gene>
<evidence type="ECO:0000313" key="2">
    <source>
        <dbReference type="EMBL" id="TVU24488.1"/>
    </source>
</evidence>
<proteinExistence type="predicted"/>
<dbReference type="EMBL" id="RWGY01000013">
    <property type="protein sequence ID" value="TVU24488.1"/>
    <property type="molecule type" value="Genomic_DNA"/>
</dbReference>
<evidence type="ECO:0000256" key="1">
    <source>
        <dbReference type="SAM" id="MobiDB-lite"/>
    </source>
</evidence>
<reference evidence="2 3" key="1">
    <citation type="journal article" date="2019" name="Sci. Rep.">
        <title>A high-quality genome of Eragrostis curvula grass provides insights into Poaceae evolution and supports new strategies to enhance forage quality.</title>
        <authorList>
            <person name="Carballo J."/>
            <person name="Santos B.A.C.M."/>
            <person name="Zappacosta D."/>
            <person name="Garbus I."/>
            <person name="Selva J.P."/>
            <person name="Gallo C.A."/>
            <person name="Diaz A."/>
            <person name="Albertini E."/>
            <person name="Caccamo M."/>
            <person name="Echenique V."/>
        </authorList>
    </citation>
    <scope>NUCLEOTIDE SEQUENCE [LARGE SCALE GENOMIC DNA]</scope>
    <source>
        <strain evidence="3">cv. Victoria</strain>
        <tissue evidence="2">Leaf</tissue>
    </source>
</reference>
<accession>A0A5J9UMC6</accession>
<organism evidence="2 3">
    <name type="scientific">Eragrostis curvula</name>
    <name type="common">weeping love grass</name>
    <dbReference type="NCBI Taxonomy" id="38414"/>
    <lineage>
        <taxon>Eukaryota</taxon>
        <taxon>Viridiplantae</taxon>
        <taxon>Streptophyta</taxon>
        <taxon>Embryophyta</taxon>
        <taxon>Tracheophyta</taxon>
        <taxon>Spermatophyta</taxon>
        <taxon>Magnoliopsida</taxon>
        <taxon>Liliopsida</taxon>
        <taxon>Poales</taxon>
        <taxon>Poaceae</taxon>
        <taxon>PACMAD clade</taxon>
        <taxon>Chloridoideae</taxon>
        <taxon>Eragrostideae</taxon>
        <taxon>Eragrostidinae</taxon>
        <taxon>Eragrostis</taxon>
    </lineage>
</organism>
<evidence type="ECO:0000313" key="3">
    <source>
        <dbReference type="Proteomes" id="UP000324897"/>
    </source>
</evidence>
<sequence>MGYSRPHIRPSWTCSLPDLGGSTGPGRRGAGRRRLPCAARQPSRMSSFCSRAASRPSSVSSRRCGCPSCPLPSRMAEGIQASHLLEGVTTARSLCR</sequence>
<comment type="caution">
    <text evidence="2">The sequence shown here is derived from an EMBL/GenBank/DDBJ whole genome shotgun (WGS) entry which is preliminary data.</text>
</comment>
<dbReference type="AlphaFoldDB" id="A0A5J9UMC6"/>
<keyword evidence="3" id="KW-1185">Reference proteome</keyword>